<evidence type="ECO:0000313" key="1">
    <source>
        <dbReference type="EMBL" id="TCC40068.1"/>
    </source>
</evidence>
<comment type="caution">
    <text evidence="1">The sequence shown here is derived from an EMBL/GenBank/DDBJ whole genome shotgun (WGS) entry which is preliminary data.</text>
</comment>
<reference evidence="1 2" key="1">
    <citation type="submission" date="2019-02" db="EMBL/GenBank/DDBJ databases">
        <title>Kribbella capetownensis sp. nov. and Kribbella speibonae sp. nov., isolated from soil.</title>
        <authorList>
            <person name="Curtis S.M."/>
            <person name="Norton I."/>
            <person name="Everest G.J."/>
            <person name="Meyers P.R."/>
        </authorList>
    </citation>
    <scope>NUCLEOTIDE SEQUENCE [LARGE SCALE GENOMIC DNA]</scope>
    <source>
        <strain evidence="1 2">YM53</strain>
    </source>
</reference>
<organism evidence="1 2">
    <name type="scientific">Kribbella capetownensis</name>
    <dbReference type="NCBI Taxonomy" id="1572659"/>
    <lineage>
        <taxon>Bacteria</taxon>
        <taxon>Bacillati</taxon>
        <taxon>Actinomycetota</taxon>
        <taxon>Actinomycetes</taxon>
        <taxon>Propionibacteriales</taxon>
        <taxon>Kribbellaceae</taxon>
        <taxon>Kribbella</taxon>
    </lineage>
</organism>
<accession>A0A4R0J752</accession>
<evidence type="ECO:0008006" key="3">
    <source>
        <dbReference type="Google" id="ProtNLM"/>
    </source>
</evidence>
<keyword evidence="2" id="KW-1185">Reference proteome</keyword>
<dbReference type="Proteomes" id="UP000293342">
    <property type="component" value="Unassembled WGS sequence"/>
</dbReference>
<gene>
    <name evidence="1" type="ORF">E0H75_39030</name>
</gene>
<proteinExistence type="predicted"/>
<evidence type="ECO:0000313" key="2">
    <source>
        <dbReference type="Proteomes" id="UP000293342"/>
    </source>
</evidence>
<dbReference type="EMBL" id="SJKD01000013">
    <property type="protein sequence ID" value="TCC40068.1"/>
    <property type="molecule type" value="Genomic_DNA"/>
</dbReference>
<dbReference type="OrthoDB" id="9796999at2"/>
<dbReference type="Pfam" id="PF13376">
    <property type="entry name" value="OmdA"/>
    <property type="match status" value="1"/>
</dbReference>
<protein>
    <recommendedName>
        <fullName evidence="3">OmdA domain containing protein</fullName>
    </recommendedName>
</protein>
<name>A0A4R0J752_9ACTN</name>
<dbReference type="AlphaFoldDB" id="A0A4R0J752"/>
<sequence length="185" mass="20926">MNDDAALNCSDMKEWRTWLATNGRGERSVWLIVHRDAAGVNLAEAVEHALCFGWIDSKTIRRDDRTTYQCFTPRNPRSTWSKVNRGRVERLTEAGLMTPAGQELVDRARRTGTWDLLADAQKLIVPADLRAALDGDPVADQHFQAFPPSSRRAILEWITLAKRPETRAGRIAQTVTQATHNHRAR</sequence>
<dbReference type="RefSeq" id="WP_131518766.1">
    <property type="nucleotide sequence ID" value="NZ_SJKD01000013.1"/>
</dbReference>